<evidence type="ECO:0000313" key="7">
    <source>
        <dbReference type="EMBL" id="QGU03277.1"/>
    </source>
</evidence>
<proteinExistence type="predicted"/>
<name>A0A6B8VUF8_9CORY</name>
<keyword evidence="8" id="KW-1185">Reference proteome</keyword>
<evidence type="ECO:0000256" key="5">
    <source>
        <dbReference type="ARBA" id="ARBA00023002"/>
    </source>
</evidence>
<dbReference type="Pfam" id="PF00724">
    <property type="entry name" value="Oxidored_FMN"/>
    <property type="match status" value="1"/>
</dbReference>
<dbReference type="AlphaFoldDB" id="A0A6B8VUF8"/>
<dbReference type="GO" id="GO:0003959">
    <property type="term" value="F:NADPH dehydrogenase activity"/>
    <property type="evidence" value="ECO:0007669"/>
    <property type="project" value="UniProtKB-EC"/>
</dbReference>
<dbReference type="EC" id="1.6.99.1" evidence="7"/>
<dbReference type="Gene3D" id="3.20.20.70">
    <property type="entry name" value="Aldolase class I"/>
    <property type="match status" value="1"/>
</dbReference>
<keyword evidence="3" id="KW-0288">FMN</keyword>
<organism evidence="7 8">
    <name type="scientific">Corynebacterium kalinowskii</name>
    <dbReference type="NCBI Taxonomy" id="2675216"/>
    <lineage>
        <taxon>Bacteria</taxon>
        <taxon>Bacillati</taxon>
        <taxon>Actinomycetota</taxon>
        <taxon>Actinomycetes</taxon>
        <taxon>Mycobacteriales</taxon>
        <taxon>Corynebacteriaceae</taxon>
        <taxon>Corynebacterium</taxon>
    </lineage>
</organism>
<dbReference type="PANTHER" id="PTHR43303">
    <property type="entry name" value="NADPH DEHYDROGENASE C23G7.10C-RELATED"/>
    <property type="match status" value="1"/>
</dbReference>
<dbReference type="InterPro" id="IPR044152">
    <property type="entry name" value="YqjM-like"/>
</dbReference>
<keyword evidence="5 7" id="KW-0560">Oxidoreductase</keyword>
<dbReference type="EMBL" id="CP046452">
    <property type="protein sequence ID" value="QGU03277.1"/>
    <property type="molecule type" value="Genomic_DNA"/>
</dbReference>
<gene>
    <name evidence="7" type="primary">namA</name>
    <name evidence="7" type="ORF">CKALI_12195</name>
</gene>
<dbReference type="SUPFAM" id="SSF51395">
    <property type="entry name" value="FMN-linked oxidoreductases"/>
    <property type="match status" value="1"/>
</dbReference>
<dbReference type="CDD" id="cd02932">
    <property type="entry name" value="OYE_YqiM_FMN"/>
    <property type="match status" value="1"/>
</dbReference>
<dbReference type="GO" id="GO:0050661">
    <property type="term" value="F:NADP binding"/>
    <property type="evidence" value="ECO:0007669"/>
    <property type="project" value="InterPro"/>
</dbReference>
<keyword evidence="2" id="KW-0285">Flavoprotein</keyword>
<evidence type="ECO:0000313" key="8">
    <source>
        <dbReference type="Proteomes" id="UP000427071"/>
    </source>
</evidence>
<feature type="domain" description="NADH:flavin oxidoreductase/NADH oxidase N-terminal" evidence="6">
    <location>
        <begin position="3"/>
        <end position="331"/>
    </location>
</feature>
<dbReference type="Proteomes" id="UP000427071">
    <property type="component" value="Chromosome"/>
</dbReference>
<comment type="cofactor">
    <cofactor evidence="1">
        <name>FMN</name>
        <dbReference type="ChEBI" id="CHEBI:58210"/>
    </cofactor>
</comment>
<reference evidence="8" key="1">
    <citation type="submission" date="2019-11" db="EMBL/GenBank/DDBJ databases">
        <title>Complete genome sequence of Corynebacterium kalinowskii 1959, a novel Corynebacterium species isolated from soil of a small paddock in Vilsendorf, Germany.</title>
        <authorList>
            <person name="Schaffert L."/>
            <person name="Ruwe M."/>
            <person name="Milse J."/>
            <person name="Hanuschka K."/>
            <person name="Ortseifen V."/>
            <person name="Droste J."/>
            <person name="Brandt D."/>
            <person name="Schlueter L."/>
            <person name="Kutter Y."/>
            <person name="Vinke S."/>
            <person name="Viehoefer P."/>
            <person name="Jacob L."/>
            <person name="Luebke N.-C."/>
            <person name="Schulte-Berndt E."/>
            <person name="Hain C."/>
            <person name="Linder M."/>
            <person name="Schmidt P."/>
            <person name="Wollenschlaeger L."/>
            <person name="Luttermann T."/>
            <person name="Thieme E."/>
            <person name="Hassa J."/>
            <person name="Haak M."/>
            <person name="Wittchen M."/>
            <person name="Mentz A."/>
            <person name="Persicke M."/>
            <person name="Busche T."/>
            <person name="Ruckert C."/>
        </authorList>
    </citation>
    <scope>NUCLEOTIDE SEQUENCE [LARGE SCALE GENOMIC DNA]</scope>
    <source>
        <strain evidence="8">1959</strain>
    </source>
</reference>
<evidence type="ECO:0000256" key="1">
    <source>
        <dbReference type="ARBA" id="ARBA00001917"/>
    </source>
</evidence>
<dbReference type="GO" id="GO:0010181">
    <property type="term" value="F:FMN binding"/>
    <property type="evidence" value="ECO:0007669"/>
    <property type="project" value="InterPro"/>
</dbReference>
<protein>
    <submittedName>
        <fullName evidence="7">NADPH dehydrogenase</fullName>
        <ecNumber evidence="7">1.6.99.1</ecNumber>
    </submittedName>
</protein>
<sequence length="347" mass="37582">MNIFAPVTIRDLEIKNRIWLPPMCQYQVTTEDGVPNNWHLTHYGARAVGGFGLIIVEASAVAPEGRISPRDTGLWSAKHILAWHPIVSFAQAQGAKMAVQLAHAGRKASTYPGLPGFSRGTVPPAEGGWETIEPGSMTHAEVLQIPSQFAESARCAVAAGFDAVEIHAAHGYLLHQFLSPLSNTRIDDYGGTFAGRTRLILEVVDAVRDTIPEGMPLIVRVSATDWVDEQASWDVAQTIELTRLLQERGVDVLSVSSGGLVPADIPVAPNYQTDLAAEIRRETGIFTAGVGLITEPAQANGYLEREELDAVLIGRAALRDPHWPWRAAHELGAEFDVAASYARATWS</sequence>
<dbReference type="InterPro" id="IPR001155">
    <property type="entry name" value="OxRdtase_FMN_N"/>
</dbReference>
<accession>A0A6B8VUF8</accession>
<dbReference type="InterPro" id="IPR013785">
    <property type="entry name" value="Aldolase_TIM"/>
</dbReference>
<dbReference type="RefSeq" id="WP_156193583.1">
    <property type="nucleotide sequence ID" value="NZ_CP046452.1"/>
</dbReference>
<evidence type="ECO:0000256" key="4">
    <source>
        <dbReference type="ARBA" id="ARBA00022857"/>
    </source>
</evidence>
<dbReference type="PANTHER" id="PTHR43303:SF4">
    <property type="entry name" value="NADPH DEHYDROGENASE C23G7.10C-RELATED"/>
    <property type="match status" value="1"/>
</dbReference>
<keyword evidence="4" id="KW-0521">NADP</keyword>
<evidence type="ECO:0000256" key="3">
    <source>
        <dbReference type="ARBA" id="ARBA00022643"/>
    </source>
</evidence>
<evidence type="ECO:0000259" key="6">
    <source>
        <dbReference type="Pfam" id="PF00724"/>
    </source>
</evidence>
<dbReference type="KEGG" id="ckw:CKALI_12195"/>
<evidence type="ECO:0000256" key="2">
    <source>
        <dbReference type="ARBA" id="ARBA00022630"/>
    </source>
</evidence>